<dbReference type="PANTHER" id="PTHR36503">
    <property type="entry name" value="BLR2520 PROTEIN"/>
    <property type="match status" value="1"/>
</dbReference>
<sequence length="213" mass="22717">MASRVLSSESGQTCAQVSRVAAAVAWPSLLWTVLSIGPSEWTSGYCRRGTAGRPQSSRRPHPELEVACRPMEQRVSLITLGVADLPRARAFYLALGWQGQEVEETVFFQAGGLALVLWDRAKLAADCGVPDERGGGFGGMALAHNVRSDAEVDDTLATAERAGGTVTRPAAVTPLGFRSGVFADPDGHLWEVAHNPEFLLADDGTLTLPDFGR</sequence>
<feature type="domain" description="VOC" evidence="1">
    <location>
        <begin position="74"/>
        <end position="195"/>
    </location>
</feature>
<comment type="caution">
    <text evidence="2">The sequence shown here is derived from an EMBL/GenBank/DDBJ whole genome shotgun (WGS) entry which is preliminary data.</text>
</comment>
<dbReference type="PROSITE" id="PS51819">
    <property type="entry name" value="VOC"/>
    <property type="match status" value="1"/>
</dbReference>
<dbReference type="EMBL" id="BAAAJK010000004">
    <property type="protein sequence ID" value="GAA1383203.1"/>
    <property type="molecule type" value="Genomic_DNA"/>
</dbReference>
<evidence type="ECO:0000259" key="1">
    <source>
        <dbReference type="PROSITE" id="PS51819"/>
    </source>
</evidence>
<proteinExistence type="predicted"/>
<organism evidence="2 3">
    <name type="scientific">Pseudonocardia kongjuensis</name>
    <dbReference type="NCBI Taxonomy" id="102227"/>
    <lineage>
        <taxon>Bacteria</taxon>
        <taxon>Bacillati</taxon>
        <taxon>Actinomycetota</taxon>
        <taxon>Actinomycetes</taxon>
        <taxon>Pseudonocardiales</taxon>
        <taxon>Pseudonocardiaceae</taxon>
        <taxon>Pseudonocardia</taxon>
    </lineage>
</organism>
<evidence type="ECO:0000313" key="3">
    <source>
        <dbReference type="Proteomes" id="UP001501414"/>
    </source>
</evidence>
<name>A0ABN1XK50_9PSEU</name>
<dbReference type="PANTHER" id="PTHR36503:SF1">
    <property type="entry name" value="BLR2520 PROTEIN"/>
    <property type="match status" value="1"/>
</dbReference>
<reference evidence="2 3" key="1">
    <citation type="journal article" date="2019" name="Int. J. Syst. Evol. Microbiol.">
        <title>The Global Catalogue of Microorganisms (GCM) 10K type strain sequencing project: providing services to taxonomists for standard genome sequencing and annotation.</title>
        <authorList>
            <consortium name="The Broad Institute Genomics Platform"/>
            <consortium name="The Broad Institute Genome Sequencing Center for Infectious Disease"/>
            <person name="Wu L."/>
            <person name="Ma J."/>
        </authorList>
    </citation>
    <scope>NUCLEOTIDE SEQUENCE [LARGE SCALE GENOMIC DNA]</scope>
    <source>
        <strain evidence="2 3">JCM 11896</strain>
    </source>
</reference>
<accession>A0ABN1XK50</accession>
<gene>
    <name evidence="2" type="ORF">GCM10009613_12290</name>
</gene>
<dbReference type="Proteomes" id="UP001501414">
    <property type="component" value="Unassembled WGS sequence"/>
</dbReference>
<protein>
    <recommendedName>
        <fullName evidence="1">VOC domain-containing protein</fullName>
    </recommendedName>
</protein>
<evidence type="ECO:0000313" key="2">
    <source>
        <dbReference type="EMBL" id="GAA1383203.1"/>
    </source>
</evidence>
<dbReference type="InterPro" id="IPR004360">
    <property type="entry name" value="Glyas_Fos-R_dOase_dom"/>
</dbReference>
<dbReference type="Gene3D" id="3.10.180.10">
    <property type="entry name" value="2,3-Dihydroxybiphenyl 1,2-Dioxygenase, domain 1"/>
    <property type="match status" value="1"/>
</dbReference>
<dbReference type="CDD" id="cd07251">
    <property type="entry name" value="VOC_like"/>
    <property type="match status" value="1"/>
</dbReference>
<keyword evidence="3" id="KW-1185">Reference proteome</keyword>
<dbReference type="SUPFAM" id="SSF54593">
    <property type="entry name" value="Glyoxalase/Bleomycin resistance protein/Dihydroxybiphenyl dioxygenase"/>
    <property type="match status" value="1"/>
</dbReference>
<dbReference type="InterPro" id="IPR029068">
    <property type="entry name" value="Glyas_Bleomycin-R_OHBP_Dase"/>
</dbReference>
<dbReference type="Pfam" id="PF00903">
    <property type="entry name" value="Glyoxalase"/>
    <property type="match status" value="1"/>
</dbReference>
<dbReference type="InterPro" id="IPR037523">
    <property type="entry name" value="VOC_core"/>
</dbReference>